<reference evidence="3" key="2">
    <citation type="submission" date="2016-02" db="EMBL/GenBank/DDBJ databases">
        <title>Draft genome sequence of five rapidly growing Mycobacterium species.</title>
        <authorList>
            <person name="Katahira K."/>
            <person name="Gotou Y."/>
            <person name="Iida K."/>
            <person name="Ogura Y."/>
            <person name="Hayashi T."/>
        </authorList>
    </citation>
    <scope>NUCLEOTIDE SEQUENCE [LARGE SCALE GENOMIC DNA]</scope>
    <source>
        <strain evidence="3">JCM6362</strain>
    </source>
</reference>
<dbReference type="InterPro" id="IPR036520">
    <property type="entry name" value="UPF0759_sf"/>
</dbReference>
<dbReference type="Proteomes" id="UP000069654">
    <property type="component" value="Unassembled WGS sequence"/>
</dbReference>
<dbReference type="STRING" id="1797.RMCT_0337"/>
<protein>
    <recommendedName>
        <fullName evidence="4">Sensor histidine kinase</fullName>
    </recommendedName>
</protein>
<evidence type="ECO:0000313" key="2">
    <source>
        <dbReference type="EMBL" id="GAT13366.1"/>
    </source>
</evidence>
<name>A0A100XB68_MYCTH</name>
<evidence type="ECO:0000256" key="1">
    <source>
        <dbReference type="SAM" id="MobiDB-lite"/>
    </source>
</evidence>
<reference evidence="2 3" key="1">
    <citation type="journal article" date="2016" name="Genome Announc.">
        <title>Draft Genome Sequences of Five Rapidly Growing Mycobacterium Species, M. thermoresistibile, M. fortuitum subsp. acetamidolyticum, M. canariasense, M. brisbanense, and M. novocastrense.</title>
        <authorList>
            <person name="Katahira K."/>
            <person name="Ogura Y."/>
            <person name="Gotoh Y."/>
            <person name="Hayashi T."/>
        </authorList>
    </citation>
    <scope>NUCLEOTIDE SEQUENCE [LARGE SCALE GENOMIC DNA]</scope>
    <source>
        <strain evidence="2 3">JCM6362</strain>
    </source>
</reference>
<sequence>MIRIGTSGWSYDHWTGVLYPPRTPPGRRLAVYAAEFDTVELNASFYRWPRDSTFAGWRQRLPDGFTMSVKAHRGLTHFRRLTGPEPWVERFRRCWDALGDRAEALLVQLHPDFERGQHDGLERLDHFLTVMPDHIPVAVEIRHPSWDAPEVFRLLERHGAGYVVMSGAGLRCIPRATGRLVYIRLHGPDQHSRYHGSYPEHELRRWADRIRSWQDEGRDVDVYFNNDLGGYAVRNARTLRRLLGDDRATVVPGEKRVSEVGRPADGGSADRVPDADRLRRSGRGDHRGRRGAAGCGPAGPGDQHRPPQQ</sequence>
<gene>
    <name evidence="2" type="ORF">RMCT_0337</name>
</gene>
<feature type="compositionally biased region" description="Basic and acidic residues" evidence="1">
    <location>
        <begin position="271"/>
        <end position="285"/>
    </location>
</feature>
<dbReference type="SUPFAM" id="SSF117396">
    <property type="entry name" value="TM1631-like"/>
    <property type="match status" value="1"/>
</dbReference>
<evidence type="ECO:0008006" key="4">
    <source>
        <dbReference type="Google" id="ProtNLM"/>
    </source>
</evidence>
<evidence type="ECO:0000313" key="3">
    <source>
        <dbReference type="Proteomes" id="UP000069654"/>
    </source>
</evidence>
<dbReference type="OMA" id="FFNNDHW"/>
<dbReference type="PANTHER" id="PTHR30348:SF14">
    <property type="entry name" value="BLR8050 PROTEIN"/>
    <property type="match status" value="1"/>
</dbReference>
<dbReference type="PANTHER" id="PTHR30348">
    <property type="entry name" value="UNCHARACTERIZED PROTEIN YECE"/>
    <property type="match status" value="1"/>
</dbReference>
<dbReference type="InterPro" id="IPR002763">
    <property type="entry name" value="DUF72"/>
</dbReference>
<dbReference type="Pfam" id="PF01904">
    <property type="entry name" value="DUF72"/>
    <property type="match status" value="1"/>
</dbReference>
<accession>A0A100XB68</accession>
<proteinExistence type="predicted"/>
<dbReference type="Gene3D" id="3.20.20.410">
    <property type="entry name" value="Protein of unknown function UPF0759"/>
    <property type="match status" value="1"/>
</dbReference>
<dbReference type="AlphaFoldDB" id="A0A100XB68"/>
<feature type="region of interest" description="Disordered" evidence="1">
    <location>
        <begin position="253"/>
        <end position="309"/>
    </location>
</feature>
<dbReference type="EMBL" id="BCTB01000002">
    <property type="protein sequence ID" value="GAT13366.1"/>
    <property type="molecule type" value="Genomic_DNA"/>
</dbReference>
<comment type="caution">
    <text evidence="2">The sequence shown here is derived from an EMBL/GenBank/DDBJ whole genome shotgun (WGS) entry which is preliminary data.</text>
</comment>
<organism evidence="2 3">
    <name type="scientific">Mycolicibacterium thermoresistibile</name>
    <name type="common">Mycobacterium thermoresistibile</name>
    <dbReference type="NCBI Taxonomy" id="1797"/>
    <lineage>
        <taxon>Bacteria</taxon>
        <taxon>Bacillati</taxon>
        <taxon>Actinomycetota</taxon>
        <taxon>Actinomycetes</taxon>
        <taxon>Mycobacteriales</taxon>
        <taxon>Mycobacteriaceae</taxon>
        <taxon>Mycolicibacterium</taxon>
    </lineage>
</organism>